<dbReference type="CDD" id="cd00063">
    <property type="entry name" value="FN3"/>
    <property type="match status" value="1"/>
</dbReference>
<organism evidence="4 5">
    <name type="scientific">Flagellimonas hymeniacidonis</name>
    <dbReference type="NCBI Taxonomy" id="2603628"/>
    <lineage>
        <taxon>Bacteria</taxon>
        <taxon>Pseudomonadati</taxon>
        <taxon>Bacteroidota</taxon>
        <taxon>Flavobacteriia</taxon>
        <taxon>Flavobacteriales</taxon>
        <taxon>Flavobacteriaceae</taxon>
        <taxon>Flagellimonas</taxon>
    </lineage>
</organism>
<proteinExistence type="predicted"/>
<evidence type="ECO:0000256" key="2">
    <source>
        <dbReference type="SAM" id="SignalP"/>
    </source>
</evidence>
<comment type="caution">
    <text evidence="4">The sequence shown here is derived from an EMBL/GenBank/DDBJ whole genome shotgun (WGS) entry which is preliminary data.</text>
</comment>
<evidence type="ECO:0000259" key="3">
    <source>
        <dbReference type="PROSITE" id="PS50853"/>
    </source>
</evidence>
<dbReference type="SMART" id="SM00060">
    <property type="entry name" value="FN3"/>
    <property type="match status" value="1"/>
</dbReference>
<feature type="signal peptide" evidence="2">
    <location>
        <begin position="1"/>
        <end position="18"/>
    </location>
</feature>
<dbReference type="InterPro" id="IPR013320">
    <property type="entry name" value="ConA-like_dom_sf"/>
</dbReference>
<dbReference type="GO" id="GO:0005975">
    <property type="term" value="P:carbohydrate metabolic process"/>
    <property type="evidence" value="ECO:0007669"/>
    <property type="project" value="UniProtKB-ARBA"/>
</dbReference>
<dbReference type="SUPFAM" id="SSF49265">
    <property type="entry name" value="Fibronectin type III"/>
    <property type="match status" value="1"/>
</dbReference>
<feature type="domain" description="Fibronectin type-III" evidence="3">
    <location>
        <begin position="255"/>
        <end position="343"/>
    </location>
</feature>
<name>A0A5C8V5S2_9FLAO</name>
<dbReference type="Proteomes" id="UP000321456">
    <property type="component" value="Unassembled WGS sequence"/>
</dbReference>
<feature type="coiled-coil region" evidence="1">
    <location>
        <begin position="447"/>
        <end position="481"/>
    </location>
</feature>
<dbReference type="AlphaFoldDB" id="A0A5C8V5S2"/>
<reference evidence="4 5" key="1">
    <citation type="submission" date="2019-08" db="EMBL/GenBank/DDBJ databases">
        <title>Professor.</title>
        <authorList>
            <person name="Park J.S."/>
        </authorList>
    </citation>
    <scope>NUCLEOTIDE SEQUENCE [LARGE SCALE GENOMIC DNA]</scope>
    <source>
        <strain evidence="4 5">176CP5-101</strain>
    </source>
</reference>
<dbReference type="RefSeq" id="WP_147744909.1">
    <property type="nucleotide sequence ID" value="NZ_VRUR01000002.1"/>
</dbReference>
<feature type="chain" id="PRO_5022807642" description="Fibronectin type-III domain-containing protein" evidence="2">
    <location>
        <begin position="19"/>
        <end position="481"/>
    </location>
</feature>
<evidence type="ECO:0000256" key="1">
    <source>
        <dbReference type="SAM" id="Coils"/>
    </source>
</evidence>
<dbReference type="Gene3D" id="2.60.120.200">
    <property type="match status" value="1"/>
</dbReference>
<gene>
    <name evidence="4" type="ORF">FVB32_16400</name>
</gene>
<protein>
    <recommendedName>
        <fullName evidence="3">Fibronectin type-III domain-containing protein</fullName>
    </recommendedName>
</protein>
<dbReference type="SUPFAM" id="SSF49899">
    <property type="entry name" value="Concanavalin A-like lectins/glucanases"/>
    <property type="match status" value="1"/>
</dbReference>
<dbReference type="GO" id="GO:0004553">
    <property type="term" value="F:hydrolase activity, hydrolyzing O-glycosyl compounds"/>
    <property type="evidence" value="ECO:0007669"/>
    <property type="project" value="UniProtKB-ARBA"/>
</dbReference>
<dbReference type="Gene3D" id="2.60.40.10">
    <property type="entry name" value="Immunoglobulins"/>
    <property type="match status" value="1"/>
</dbReference>
<dbReference type="InterPro" id="IPR003961">
    <property type="entry name" value="FN3_dom"/>
</dbReference>
<keyword evidence="5" id="KW-1185">Reference proteome</keyword>
<dbReference type="InterPro" id="IPR036116">
    <property type="entry name" value="FN3_sf"/>
</dbReference>
<accession>A0A5C8V5S2</accession>
<evidence type="ECO:0000313" key="4">
    <source>
        <dbReference type="EMBL" id="TXN36138.1"/>
    </source>
</evidence>
<evidence type="ECO:0000313" key="5">
    <source>
        <dbReference type="Proteomes" id="UP000321456"/>
    </source>
</evidence>
<keyword evidence="1" id="KW-0175">Coiled coil</keyword>
<keyword evidence="2" id="KW-0732">Signal</keyword>
<dbReference type="EMBL" id="VRUR01000002">
    <property type="protein sequence ID" value="TXN36138.1"/>
    <property type="molecule type" value="Genomic_DNA"/>
</dbReference>
<dbReference type="PROSITE" id="PS50853">
    <property type="entry name" value="FN3"/>
    <property type="match status" value="1"/>
</dbReference>
<dbReference type="InterPro" id="IPR013783">
    <property type="entry name" value="Ig-like_fold"/>
</dbReference>
<sequence>MKKIITLLFLGFALISHSQTSLVPPSARIPELKAWIDAEEQTGVDGSLVTTITDQAQIISGITLEGSITLNIRNDGKKEFSFAGSSNAINLGQPSALNFVPGTDEFTIMGFMGTGVPSQGVLVAKGDDDWQYGIDITSSKFWTDIGNANSSARFFDLSSGLVDENIHFVLVVKTTESLLYINGQLIETRNSNSIGTFTDSIDILIGAHRSSGNSGFNWEYSDHIRNIGIFSKALSSSEIQAIYNDLTNPSGDTQPPTAPTLSSTSQTETIADLSWSGATDNIGVTGYKIFKDGALEATLSNVNTYQVTGLVASTAYNFTATALDAAGNESVVSNAVSITTNSSGGGSSGGGSSVWSEAGSVASYTGDIAVGTSTVPTGYKMAIDGKLITEEVKVQLSGNWPDYVFAEDYNLPSLEEIQKHIKEKGHLPNIPSAKEVEENGIQLGEMNRLLLEKIEELTLYLLELKKENQNQQKEIEQLKLK</sequence>
<dbReference type="Pfam" id="PF00041">
    <property type="entry name" value="fn3"/>
    <property type="match status" value="1"/>
</dbReference>
<dbReference type="Pfam" id="PF13385">
    <property type="entry name" value="Laminin_G_3"/>
    <property type="match status" value="1"/>
</dbReference>